<gene>
    <name evidence="1" type="ORF">BPAE_0061g00210</name>
</gene>
<proteinExistence type="predicted"/>
<organism evidence="1 2">
    <name type="scientific">Botrytis paeoniae</name>
    <dbReference type="NCBI Taxonomy" id="278948"/>
    <lineage>
        <taxon>Eukaryota</taxon>
        <taxon>Fungi</taxon>
        <taxon>Dikarya</taxon>
        <taxon>Ascomycota</taxon>
        <taxon>Pezizomycotina</taxon>
        <taxon>Leotiomycetes</taxon>
        <taxon>Helotiales</taxon>
        <taxon>Sclerotiniaceae</taxon>
        <taxon>Botrytis</taxon>
    </lineage>
</organism>
<dbReference type="EMBL" id="PQXI01000061">
    <property type="protein sequence ID" value="TGO26349.1"/>
    <property type="molecule type" value="Genomic_DNA"/>
</dbReference>
<name>A0A4Z1FTW5_9HELO</name>
<accession>A0A4Z1FTW5</accession>
<dbReference type="Proteomes" id="UP000297910">
    <property type="component" value="Unassembled WGS sequence"/>
</dbReference>
<evidence type="ECO:0000313" key="1">
    <source>
        <dbReference type="EMBL" id="TGO26349.1"/>
    </source>
</evidence>
<dbReference type="AlphaFoldDB" id="A0A4Z1FTW5"/>
<reference evidence="1 2" key="1">
    <citation type="submission" date="2017-12" db="EMBL/GenBank/DDBJ databases">
        <title>Comparative genomics of Botrytis spp.</title>
        <authorList>
            <person name="Valero-Jimenez C.A."/>
            <person name="Tapia P."/>
            <person name="Veloso J."/>
            <person name="Silva-Moreno E."/>
            <person name="Staats M."/>
            <person name="Valdes J.H."/>
            <person name="Van Kan J.A.L."/>
        </authorList>
    </citation>
    <scope>NUCLEOTIDE SEQUENCE [LARGE SCALE GENOMIC DNA]</scope>
    <source>
        <strain evidence="1 2">Bp0003</strain>
    </source>
</reference>
<sequence length="162" mass="19218">MDAETPEDQSTSLPIATTKWDVDLDKIQITDDPKIWEEMSHLAWPTNSLIPMLLEARKFREEEKIEEARKVIRRIKNAQMIRKIEEEEELYSTTDGDAEEGKWMVVDAMAVMNEMCEMDRNFEEDDHAKRHKAEKGSGKCNVSWAGINHWSRWWNWCFRQRS</sequence>
<comment type="caution">
    <text evidence="1">The sequence shown here is derived from an EMBL/GenBank/DDBJ whole genome shotgun (WGS) entry which is preliminary data.</text>
</comment>
<keyword evidence="2" id="KW-1185">Reference proteome</keyword>
<evidence type="ECO:0000313" key="2">
    <source>
        <dbReference type="Proteomes" id="UP000297910"/>
    </source>
</evidence>
<protein>
    <submittedName>
        <fullName evidence="1">Uncharacterized protein</fullName>
    </submittedName>
</protein>